<feature type="transmembrane region" description="Helical" evidence="5">
    <location>
        <begin position="152"/>
        <end position="171"/>
    </location>
</feature>
<keyword evidence="7" id="KW-1185">Reference proteome</keyword>
<evidence type="ECO:0000313" key="7">
    <source>
        <dbReference type="Proteomes" id="UP000326903"/>
    </source>
</evidence>
<reference evidence="6 7" key="1">
    <citation type="submission" date="2019-09" db="EMBL/GenBank/DDBJ databases">
        <title>Draft genome sequence of Ginsengibacter sp. BR5-29.</title>
        <authorList>
            <person name="Im W.-T."/>
        </authorList>
    </citation>
    <scope>NUCLEOTIDE SEQUENCE [LARGE SCALE GENOMIC DNA]</scope>
    <source>
        <strain evidence="6 7">BR5-29</strain>
    </source>
</reference>
<feature type="transmembrane region" description="Helical" evidence="5">
    <location>
        <begin position="257"/>
        <end position="280"/>
    </location>
</feature>
<dbReference type="PANTHER" id="PTHR43359:SF1">
    <property type="entry name" value="FORMATE HYDROGENLYASE SUBUNIT 4-RELATED"/>
    <property type="match status" value="1"/>
</dbReference>
<dbReference type="Pfam" id="PF00146">
    <property type="entry name" value="NADHdh"/>
    <property type="match status" value="1"/>
</dbReference>
<comment type="subcellular location">
    <subcellularLocation>
        <location evidence="1">Membrane</location>
        <topology evidence="1">Multi-pass membrane protein</topology>
    </subcellularLocation>
</comment>
<dbReference type="Proteomes" id="UP000326903">
    <property type="component" value="Unassembled WGS sequence"/>
</dbReference>
<feature type="transmembrane region" description="Helical" evidence="5">
    <location>
        <begin position="6"/>
        <end position="24"/>
    </location>
</feature>
<evidence type="ECO:0000256" key="4">
    <source>
        <dbReference type="ARBA" id="ARBA00023136"/>
    </source>
</evidence>
<evidence type="ECO:0000313" key="6">
    <source>
        <dbReference type="EMBL" id="KAA9040928.1"/>
    </source>
</evidence>
<dbReference type="EMBL" id="VYQF01000001">
    <property type="protein sequence ID" value="KAA9040928.1"/>
    <property type="molecule type" value="Genomic_DNA"/>
</dbReference>
<sequence>MKDILIPVLLILLAPAIGGLVYGFERIVKARMQRRTGPPLLQPFYDFLKLADKRKMIVHSTHAFLGIMHFVSLWFALAVLLLGGDLILVIFLHLLSTSLLILAGYSTRSIFSHLGANRTAISILCYEPVLILIAVSAFMLTGSFDTSSIFNYGASLLFKMPLAFVALLMVLPIKLKKSPFDIAEGHQEITGGVELEFSGIFYEAIYIAKWLDCVFCYTLAYLFGANDPLLGMGLVLFVFLFINGLDNSSARVNYKQMLKFSLVVALPIAFINLLITILFLQL</sequence>
<evidence type="ECO:0000256" key="5">
    <source>
        <dbReference type="SAM" id="Phobius"/>
    </source>
</evidence>
<evidence type="ECO:0000256" key="2">
    <source>
        <dbReference type="ARBA" id="ARBA00022692"/>
    </source>
</evidence>
<gene>
    <name evidence="6" type="ORF">FW778_02500</name>
</gene>
<keyword evidence="3 5" id="KW-1133">Transmembrane helix</keyword>
<dbReference type="PANTHER" id="PTHR43359">
    <property type="entry name" value="FORMATE HYDROGENLYASE SUBUNIT 4"/>
    <property type="match status" value="1"/>
</dbReference>
<name>A0A5J5IK54_9BACT</name>
<dbReference type="InterPro" id="IPR001694">
    <property type="entry name" value="NADH_UbQ_OxRdtase_su1/FPO"/>
</dbReference>
<feature type="transmembrane region" description="Helical" evidence="5">
    <location>
        <begin position="63"/>
        <end position="81"/>
    </location>
</feature>
<keyword evidence="2 5" id="KW-0812">Transmembrane</keyword>
<evidence type="ECO:0000256" key="1">
    <source>
        <dbReference type="ARBA" id="ARBA00004141"/>
    </source>
</evidence>
<keyword evidence="4 5" id="KW-0472">Membrane</keyword>
<proteinExistence type="predicted"/>
<organism evidence="6 7">
    <name type="scientific">Ginsengibacter hankyongi</name>
    <dbReference type="NCBI Taxonomy" id="2607284"/>
    <lineage>
        <taxon>Bacteria</taxon>
        <taxon>Pseudomonadati</taxon>
        <taxon>Bacteroidota</taxon>
        <taxon>Chitinophagia</taxon>
        <taxon>Chitinophagales</taxon>
        <taxon>Chitinophagaceae</taxon>
        <taxon>Ginsengibacter</taxon>
    </lineage>
</organism>
<dbReference type="GO" id="GO:0005886">
    <property type="term" value="C:plasma membrane"/>
    <property type="evidence" value="ECO:0007669"/>
    <property type="project" value="TreeGrafter"/>
</dbReference>
<accession>A0A5J5IK54</accession>
<feature type="transmembrane region" description="Helical" evidence="5">
    <location>
        <begin position="119"/>
        <end position="140"/>
    </location>
</feature>
<protein>
    <submittedName>
        <fullName evidence="6">NADH-quinone oxidoreductase subunit H</fullName>
    </submittedName>
</protein>
<dbReference type="AlphaFoldDB" id="A0A5J5IK54"/>
<evidence type="ECO:0000256" key="3">
    <source>
        <dbReference type="ARBA" id="ARBA00022989"/>
    </source>
</evidence>
<dbReference type="InterPro" id="IPR052561">
    <property type="entry name" value="ComplexI_Subunit1"/>
</dbReference>
<dbReference type="RefSeq" id="WP_150413017.1">
    <property type="nucleotide sequence ID" value="NZ_VYQF01000001.1"/>
</dbReference>
<comment type="caution">
    <text evidence="6">The sequence shown here is derived from an EMBL/GenBank/DDBJ whole genome shotgun (WGS) entry which is preliminary data.</text>
</comment>
<feature type="transmembrane region" description="Helical" evidence="5">
    <location>
        <begin position="229"/>
        <end position="245"/>
    </location>
</feature>